<dbReference type="PANTHER" id="PTHR43050">
    <property type="entry name" value="SERINE / THREONINE RACEMASE FAMILY MEMBER"/>
    <property type="match status" value="1"/>
</dbReference>
<evidence type="ECO:0000313" key="14">
    <source>
        <dbReference type="Proteomes" id="UP000254835"/>
    </source>
</evidence>
<reference evidence="13 14" key="1">
    <citation type="submission" date="2018-06" db="EMBL/GenBank/DDBJ databases">
        <authorList>
            <consortium name="Pathogen Informatics"/>
            <person name="Doyle S."/>
        </authorList>
    </citation>
    <scope>NUCLEOTIDE SEQUENCE [LARGE SCALE GENOMIC DNA]</scope>
    <source>
        <strain evidence="13 14">NCTC11470</strain>
    </source>
</reference>
<dbReference type="GO" id="GO:0005524">
    <property type="term" value="F:ATP binding"/>
    <property type="evidence" value="ECO:0007669"/>
    <property type="project" value="TreeGrafter"/>
</dbReference>
<proteinExistence type="inferred from homology"/>
<comment type="pathway">
    <text evidence="2">Amino-acid degradation; L-threonine degradation via propanoate pathway; propanoate from L-threonine: step 1/4.</text>
</comment>
<dbReference type="FunFam" id="3.40.50.1100:FF:000005">
    <property type="entry name" value="Threonine dehydratase catabolic"/>
    <property type="match status" value="1"/>
</dbReference>
<sequence>MAPLAICYDDIIQAHQRLAGFALKTPVLTSSTADEMTGAQLFFKCENFQHMGAFKFRGAYNALVKLSPEQKAKGVVAFSSGNHAQAIALSARKLGIRAIIVMPEDAPAAKIAATRGYGGEVVLYDRYQEDREAISNKLAQEQGLTLIPPYDYPDVMAGQGTAAQELFDEVGELDVLLVPLGGGGLLSGCATVAKALYPNCQVIGVEPAAGNDGQLSFRSGKVVKIATPATIADGAQTQALGHYTFPVIQERVDNILTATDEQLISAMKFFTSRMKIVVEPTGCLGAAVAFGDELDLRGKRVGVIISGGNVDLARLATFIGEAC</sequence>
<dbReference type="Pfam" id="PF00291">
    <property type="entry name" value="PALP"/>
    <property type="match status" value="1"/>
</dbReference>
<evidence type="ECO:0000256" key="1">
    <source>
        <dbReference type="ARBA" id="ARBA00001933"/>
    </source>
</evidence>
<name>A0A380PYW8_YERFR</name>
<evidence type="ECO:0000256" key="7">
    <source>
        <dbReference type="ARBA" id="ARBA00022898"/>
    </source>
</evidence>
<accession>A0A380PYW8</accession>
<comment type="function">
    <text evidence="9">Catalyzes the anaerobic formation of alpha-ketobutyrate and ammonia from threonine in a two-step reaction. The first step involved a dehydration of threonine and a production of enamine intermediates (aminocrotonate), which tautomerizes to its imine form (iminobutyrate). Both intermediates are unstable and short-lived. The second step is the nonenzymatic hydrolysis of the enamine/imine intermediates to form 2-ketobutyrate and free ammonia. In the low water environment of the cell, the second step is accelerated by RidA. TdcB also dehydrates serine to yield pyruvate via analogous enamine/imine intermediates.</text>
</comment>
<keyword evidence="8 13" id="KW-0456">Lyase</keyword>
<evidence type="ECO:0000259" key="12">
    <source>
        <dbReference type="Pfam" id="PF00291"/>
    </source>
</evidence>
<gene>
    <name evidence="13" type="primary">tdcB_2</name>
    <name evidence="13" type="ORF">NCTC11470_03814</name>
</gene>
<comment type="subunit">
    <text evidence="4">In the native structure, TdcB is in a dimeric form, whereas in the TdcB-AMP complex, it exists in a tetrameric form (dimer of dimers).</text>
</comment>
<dbReference type="Gene3D" id="3.40.50.1100">
    <property type="match status" value="2"/>
</dbReference>
<dbReference type="FunFam" id="3.40.50.1100:FF:000007">
    <property type="entry name" value="L-threonine dehydratase catabolic TdcB"/>
    <property type="match status" value="1"/>
</dbReference>
<evidence type="ECO:0000256" key="3">
    <source>
        <dbReference type="ARBA" id="ARBA00010869"/>
    </source>
</evidence>
<evidence type="ECO:0000256" key="8">
    <source>
        <dbReference type="ARBA" id="ARBA00023239"/>
    </source>
</evidence>
<organism evidence="13 14">
    <name type="scientific">Yersinia frederiksenii</name>
    <dbReference type="NCBI Taxonomy" id="29484"/>
    <lineage>
        <taxon>Bacteria</taxon>
        <taxon>Pseudomonadati</taxon>
        <taxon>Pseudomonadota</taxon>
        <taxon>Gammaproteobacteria</taxon>
        <taxon>Enterobacterales</taxon>
        <taxon>Yersiniaceae</taxon>
        <taxon>Yersinia</taxon>
    </lineage>
</organism>
<comment type="similarity">
    <text evidence="3">Belongs to the serine/threonine dehydratase family.</text>
</comment>
<dbReference type="EC" id="4.3.1.17" evidence="5"/>
<evidence type="ECO:0000256" key="5">
    <source>
        <dbReference type="ARBA" id="ARBA00012093"/>
    </source>
</evidence>
<keyword evidence="7" id="KW-0663">Pyridoxal phosphate</keyword>
<evidence type="ECO:0000256" key="11">
    <source>
        <dbReference type="ARBA" id="ARBA00049406"/>
    </source>
</evidence>
<dbReference type="GO" id="GO:0008721">
    <property type="term" value="F:D-serine ammonia-lyase activity"/>
    <property type="evidence" value="ECO:0007669"/>
    <property type="project" value="TreeGrafter"/>
</dbReference>
<dbReference type="RefSeq" id="WP_004707456.1">
    <property type="nucleotide sequence ID" value="NZ_CABHXP010000222.1"/>
</dbReference>
<evidence type="ECO:0000256" key="6">
    <source>
        <dbReference type="ARBA" id="ARBA00022248"/>
    </source>
</evidence>
<evidence type="ECO:0000256" key="10">
    <source>
        <dbReference type="ARBA" id="ARBA00031418"/>
    </source>
</evidence>
<dbReference type="GO" id="GO:0030170">
    <property type="term" value="F:pyridoxal phosphate binding"/>
    <property type="evidence" value="ECO:0007669"/>
    <property type="project" value="TreeGrafter"/>
</dbReference>
<dbReference type="CDD" id="cd01562">
    <property type="entry name" value="Thr-dehyd"/>
    <property type="match status" value="1"/>
</dbReference>
<evidence type="ECO:0000256" key="4">
    <source>
        <dbReference type="ARBA" id="ARBA00011447"/>
    </source>
</evidence>
<dbReference type="GO" id="GO:0003941">
    <property type="term" value="F:L-serine ammonia-lyase activity"/>
    <property type="evidence" value="ECO:0007669"/>
    <property type="project" value="UniProtKB-EC"/>
</dbReference>
<comment type="cofactor">
    <cofactor evidence="1">
        <name>pyridoxal 5'-phosphate</name>
        <dbReference type="ChEBI" id="CHEBI:597326"/>
    </cofactor>
</comment>
<dbReference type="SUPFAM" id="SSF53686">
    <property type="entry name" value="Tryptophan synthase beta subunit-like PLP-dependent enzymes"/>
    <property type="match status" value="1"/>
</dbReference>
<dbReference type="AlphaFoldDB" id="A0A380PYW8"/>
<dbReference type="GO" id="GO:0030378">
    <property type="term" value="F:serine racemase activity"/>
    <property type="evidence" value="ECO:0007669"/>
    <property type="project" value="TreeGrafter"/>
</dbReference>
<dbReference type="InterPro" id="IPR036052">
    <property type="entry name" value="TrpB-like_PALP_sf"/>
</dbReference>
<dbReference type="OrthoDB" id="9811476at2"/>
<dbReference type="PANTHER" id="PTHR43050:SF1">
    <property type="entry name" value="SERINE RACEMASE"/>
    <property type="match status" value="1"/>
</dbReference>
<dbReference type="GO" id="GO:0000287">
    <property type="term" value="F:magnesium ion binding"/>
    <property type="evidence" value="ECO:0007669"/>
    <property type="project" value="TreeGrafter"/>
</dbReference>
<protein>
    <recommendedName>
        <fullName evidence="6">L-threonine dehydratase catabolic TdcB</fullName>
        <ecNumber evidence="5">4.3.1.17</ecNumber>
    </recommendedName>
    <alternativeName>
        <fullName evidence="10">L-serine dehydratase</fullName>
    </alternativeName>
</protein>
<dbReference type="GeneID" id="57904181"/>
<evidence type="ECO:0000256" key="9">
    <source>
        <dbReference type="ARBA" id="ARBA00025594"/>
    </source>
</evidence>
<dbReference type="NCBIfam" id="NF005454">
    <property type="entry name" value="PRK07048.1"/>
    <property type="match status" value="1"/>
</dbReference>
<dbReference type="Proteomes" id="UP000254835">
    <property type="component" value="Unassembled WGS sequence"/>
</dbReference>
<evidence type="ECO:0000313" key="13">
    <source>
        <dbReference type="EMBL" id="SUP78683.1"/>
    </source>
</evidence>
<comment type="catalytic activity">
    <reaction evidence="11">
        <text>L-serine = pyruvate + NH4(+)</text>
        <dbReference type="Rhea" id="RHEA:19169"/>
        <dbReference type="ChEBI" id="CHEBI:15361"/>
        <dbReference type="ChEBI" id="CHEBI:28938"/>
        <dbReference type="ChEBI" id="CHEBI:33384"/>
        <dbReference type="EC" id="4.3.1.17"/>
    </reaction>
</comment>
<dbReference type="EMBL" id="UHJA01000001">
    <property type="protein sequence ID" value="SUP78683.1"/>
    <property type="molecule type" value="Genomic_DNA"/>
</dbReference>
<dbReference type="GO" id="GO:0018114">
    <property type="term" value="F:threonine racemase activity"/>
    <property type="evidence" value="ECO:0007669"/>
    <property type="project" value="TreeGrafter"/>
</dbReference>
<dbReference type="InterPro" id="IPR001926">
    <property type="entry name" value="TrpB-like_PALP"/>
</dbReference>
<feature type="domain" description="Tryptophan synthase beta chain-like PALP" evidence="12">
    <location>
        <begin position="23"/>
        <end position="307"/>
    </location>
</feature>
<evidence type="ECO:0000256" key="2">
    <source>
        <dbReference type="ARBA" id="ARBA00004958"/>
    </source>
</evidence>